<evidence type="ECO:0000256" key="1">
    <source>
        <dbReference type="ARBA" id="ARBA00001946"/>
    </source>
</evidence>
<dbReference type="PATRIC" id="fig|167964.4.peg.907"/>
<comment type="cofactor">
    <cofactor evidence="1">
        <name>Mg(2+)</name>
        <dbReference type="ChEBI" id="CHEBI:18420"/>
    </cofactor>
</comment>
<dbReference type="AlphaFoldDB" id="A0A101FYK9"/>
<feature type="transmembrane region" description="Helical" evidence="5">
    <location>
        <begin position="9"/>
        <end position="31"/>
    </location>
</feature>
<dbReference type="CDD" id="cd09877">
    <property type="entry name" value="PIN_YacL-like"/>
    <property type="match status" value="1"/>
</dbReference>
<proteinExistence type="predicted"/>
<evidence type="ECO:0000256" key="5">
    <source>
        <dbReference type="SAM" id="Phobius"/>
    </source>
</evidence>
<dbReference type="GO" id="GO:0016787">
    <property type="term" value="F:hydrolase activity"/>
    <property type="evidence" value="ECO:0007669"/>
    <property type="project" value="UniProtKB-KW"/>
</dbReference>
<dbReference type="PANTHER" id="PTHR11603:SF147">
    <property type="entry name" value="MEMBRANE PROTEIN"/>
    <property type="match status" value="1"/>
</dbReference>
<keyword evidence="2" id="KW-0540">Nuclease</keyword>
<evidence type="ECO:0000259" key="6">
    <source>
        <dbReference type="PROSITE" id="PS50926"/>
    </source>
</evidence>
<keyword evidence="5" id="KW-0812">Transmembrane</keyword>
<keyword evidence="5" id="KW-1133">Transmembrane helix</keyword>
<feature type="domain" description="TRAM" evidence="6">
    <location>
        <begin position="296"/>
        <end position="357"/>
    </location>
</feature>
<sequence length="369" mass="40723">MKNPKNSVLIIRFSGLILFSILGIYLGNFVVKNLGFQEIDLRYAMIGGGILMGALGFLVFPYITIYPIQAIRAHLEETPGQTLFIAMVGLIVGLIIAALASIPIGVLPTPLNSIITIFTLVLFSYLGITISISKQEDIRDLFSSVRRERKSSSTKKQSGTTSWNKDCSILVDTSVIIDGRIADIAKTGFLPGTLIIPHFVLNELQYIADSAESLRRQRGRRGMEVLSELQKDRNINVVLSDMDVENVREVDEKLVVLARQMKAPILTNDYNLNRVAELQGVQVLNINELANAVKSILLPGEELTIRVIQEGKEQDQGVAYLDDGTMVVVENGREYLDQEIVVTVTKVLQTAAGRMIFSKPDSGNDSTNQ</sequence>
<dbReference type="Gene3D" id="3.40.50.1010">
    <property type="entry name" value="5'-nuclease"/>
    <property type="match status" value="1"/>
</dbReference>
<accession>A0A101FYK9</accession>
<evidence type="ECO:0000313" key="7">
    <source>
        <dbReference type="EMBL" id="KUK46697.1"/>
    </source>
</evidence>
<evidence type="ECO:0000313" key="8">
    <source>
        <dbReference type="Proteomes" id="UP000064249"/>
    </source>
</evidence>
<reference evidence="7 8" key="1">
    <citation type="journal article" date="2015" name="MBio">
        <title>Genome-Resolved Metagenomic Analysis Reveals Roles for Candidate Phyla and Other Microbial Community Members in Biogeochemical Transformations in Oil Reservoirs.</title>
        <authorList>
            <person name="Hu P."/>
            <person name="Tom L."/>
            <person name="Singh A."/>
            <person name="Thomas B.C."/>
            <person name="Baker B.J."/>
            <person name="Piceno Y.M."/>
            <person name="Andersen G.L."/>
            <person name="Banfield J.F."/>
        </authorList>
    </citation>
    <scope>NUCLEOTIDE SEQUENCE [LARGE SCALE GENOMIC DNA]</scope>
    <source>
        <strain evidence="7">46_16</strain>
    </source>
</reference>
<feature type="transmembrane region" description="Helical" evidence="5">
    <location>
        <begin position="43"/>
        <end position="63"/>
    </location>
</feature>
<dbReference type="SUPFAM" id="SSF88723">
    <property type="entry name" value="PIN domain-like"/>
    <property type="match status" value="1"/>
</dbReference>
<gene>
    <name evidence="7" type="ORF">XD73_0439</name>
</gene>
<feature type="transmembrane region" description="Helical" evidence="5">
    <location>
        <begin position="83"/>
        <end position="107"/>
    </location>
</feature>
<keyword evidence="5" id="KW-0472">Membrane</keyword>
<dbReference type="Pfam" id="PF01938">
    <property type="entry name" value="TRAM"/>
    <property type="match status" value="1"/>
</dbReference>
<dbReference type="Pfam" id="PF01850">
    <property type="entry name" value="PIN"/>
    <property type="match status" value="1"/>
</dbReference>
<dbReference type="PROSITE" id="PS50926">
    <property type="entry name" value="TRAM"/>
    <property type="match status" value="1"/>
</dbReference>
<dbReference type="SMART" id="SM00670">
    <property type="entry name" value="PINc"/>
    <property type="match status" value="1"/>
</dbReference>
<dbReference type="InterPro" id="IPR002792">
    <property type="entry name" value="TRAM_dom"/>
</dbReference>
<evidence type="ECO:0000256" key="2">
    <source>
        <dbReference type="ARBA" id="ARBA00022722"/>
    </source>
</evidence>
<keyword evidence="3" id="KW-0378">Hydrolase</keyword>
<dbReference type="GO" id="GO:0004518">
    <property type="term" value="F:nuclease activity"/>
    <property type="evidence" value="ECO:0007669"/>
    <property type="project" value="UniProtKB-KW"/>
</dbReference>
<dbReference type="PANTHER" id="PTHR11603">
    <property type="entry name" value="AAA FAMILY ATPASE"/>
    <property type="match status" value="1"/>
</dbReference>
<evidence type="ECO:0000256" key="3">
    <source>
        <dbReference type="ARBA" id="ARBA00022801"/>
    </source>
</evidence>
<evidence type="ECO:0000256" key="4">
    <source>
        <dbReference type="ARBA" id="ARBA00022842"/>
    </source>
</evidence>
<dbReference type="InterPro" id="IPR029060">
    <property type="entry name" value="PIN-like_dom_sf"/>
</dbReference>
<feature type="transmembrane region" description="Helical" evidence="5">
    <location>
        <begin position="113"/>
        <end position="132"/>
    </location>
</feature>
<protein>
    <recommendedName>
        <fullName evidence="6">TRAM domain-containing protein</fullName>
    </recommendedName>
</protein>
<comment type="caution">
    <text evidence="7">The sequence shown here is derived from an EMBL/GenBank/DDBJ whole genome shotgun (WGS) entry which is preliminary data.</text>
</comment>
<dbReference type="InterPro" id="IPR002716">
    <property type="entry name" value="PIN_dom"/>
</dbReference>
<dbReference type="InterPro" id="IPR052041">
    <property type="entry name" value="Nucleic_acid_metab_PIN/TRAM"/>
</dbReference>
<dbReference type="EMBL" id="LGFU01000012">
    <property type="protein sequence ID" value="KUK46697.1"/>
    <property type="molecule type" value="Genomic_DNA"/>
</dbReference>
<name>A0A101FYK9_9CHLR</name>
<organism evidence="7 8">
    <name type="scientific">Anaerolinea thermophila</name>
    <dbReference type="NCBI Taxonomy" id="167964"/>
    <lineage>
        <taxon>Bacteria</taxon>
        <taxon>Bacillati</taxon>
        <taxon>Chloroflexota</taxon>
        <taxon>Anaerolineae</taxon>
        <taxon>Anaerolineales</taxon>
        <taxon>Anaerolineaceae</taxon>
        <taxon>Anaerolinea</taxon>
    </lineage>
</organism>
<keyword evidence="4" id="KW-0460">Magnesium</keyword>
<dbReference type="Proteomes" id="UP000064249">
    <property type="component" value="Unassembled WGS sequence"/>
</dbReference>